<dbReference type="InterPro" id="IPR015001">
    <property type="entry name" value="DUF1850"/>
</dbReference>
<evidence type="ECO:0000313" key="1">
    <source>
        <dbReference type="EMBL" id="OWZ83725.1"/>
    </source>
</evidence>
<reference evidence="1 2" key="1">
    <citation type="submission" date="2017-06" db="EMBL/GenBank/DDBJ databases">
        <title>Draft Genome Sequence of Natranaerobius trueperi halophilic, alkalithermophilic bacteria from soda lakes.</title>
        <authorList>
            <person name="Zhao B."/>
        </authorList>
    </citation>
    <scope>NUCLEOTIDE SEQUENCE [LARGE SCALE GENOMIC DNA]</scope>
    <source>
        <strain evidence="1 2">DSM 18760</strain>
    </source>
</reference>
<protein>
    <recommendedName>
        <fullName evidence="3">DUF1850 domain-containing protein</fullName>
    </recommendedName>
</protein>
<dbReference type="Pfam" id="PF08905">
    <property type="entry name" value="DUF1850"/>
    <property type="match status" value="1"/>
</dbReference>
<proteinExistence type="predicted"/>
<dbReference type="RefSeq" id="WP_089023618.1">
    <property type="nucleotide sequence ID" value="NZ_NIQC01000013.1"/>
</dbReference>
<dbReference type="AlphaFoldDB" id="A0A226BXQ7"/>
<gene>
    <name evidence="1" type="ORF">CDO51_07170</name>
</gene>
<name>A0A226BXQ7_9FIRM</name>
<dbReference type="Proteomes" id="UP000214588">
    <property type="component" value="Unassembled WGS sequence"/>
</dbReference>
<dbReference type="OrthoDB" id="4304at2"/>
<comment type="caution">
    <text evidence="1">The sequence shown here is derived from an EMBL/GenBank/DDBJ whole genome shotgun (WGS) entry which is preliminary data.</text>
</comment>
<dbReference type="EMBL" id="NIQC01000013">
    <property type="protein sequence ID" value="OWZ83725.1"/>
    <property type="molecule type" value="Genomic_DNA"/>
</dbReference>
<evidence type="ECO:0000313" key="2">
    <source>
        <dbReference type="Proteomes" id="UP000214588"/>
    </source>
</evidence>
<keyword evidence="2" id="KW-1185">Reference proteome</keyword>
<sequence length="171" mass="19517">MFVRTRKPILAFVLIAIVTISLISRSPGLKIVDQQGDILVQVIRLDKVLLKYTHSAMKTPVEDIYTFDQEEMKLVHSKSVHKSLGAGFEFKSGDLGELTTENGRFILKGINKPFEVLTFRYGETADQKIIIKDSDEKKTINLSEHVAPGEQVKIKPTYIWRFPLERRVNSE</sequence>
<evidence type="ECO:0008006" key="3">
    <source>
        <dbReference type="Google" id="ProtNLM"/>
    </source>
</evidence>
<organism evidence="1 2">
    <name type="scientific">Natranaerobius trueperi</name>
    <dbReference type="NCBI Taxonomy" id="759412"/>
    <lineage>
        <taxon>Bacteria</taxon>
        <taxon>Bacillati</taxon>
        <taxon>Bacillota</taxon>
        <taxon>Clostridia</taxon>
        <taxon>Natranaerobiales</taxon>
        <taxon>Natranaerobiaceae</taxon>
        <taxon>Natranaerobius</taxon>
    </lineage>
</organism>
<accession>A0A226BXQ7</accession>